<dbReference type="Gene3D" id="4.10.240.10">
    <property type="entry name" value="Zn(2)-C6 fungal-type DNA-binding domain"/>
    <property type="match status" value="1"/>
</dbReference>
<sequence>MVYQGPSKGCNTCRRRRKKCDETRPSCMRCIKANRPCGGYEHDALSPFRPSAAQSLPASMSLSTARKCGIPKRVPIPGIDILPEDTIPTEISQAESNGFALRAFFYDCCMISTNRNLSREFLSGLESMAYQLGPDSDIVRACQAVSFGSHGKPLNRPQLVRKSELFYQGLLGSFAKTIERTSPSDTAQAIRVSTLLGLYQIVMTSETEHGDHEAHAKGLAALMGIKNWPISPHETVLTCIGEFLKASGVLCVPALTEHGGGLDDLLIVLCDVWTEFESTVERTGYATLKKKCATLDLQFAQWERCRAIEFKPTTIGHIEQGQYRLRVCAGYWPGRVDTYFDLYVAGVWNILRVARLLLADLTMKLSAAMGDNVDLVSIQHSANPTAQDMIASVPYHLTDNLQAFVNGQANRREISEPGRHLGGLLLVHPLYVASNMSFLPEDMRQYLRDCLIWIGANMGIGQATLLAKDPKIDRDYLASACFLIWSGFLG</sequence>
<keyword evidence="3" id="KW-0804">Transcription</keyword>
<dbReference type="GO" id="GO:0003677">
    <property type="term" value="F:DNA binding"/>
    <property type="evidence" value="ECO:0007669"/>
    <property type="project" value="UniProtKB-KW"/>
</dbReference>
<dbReference type="InterPro" id="IPR053175">
    <property type="entry name" value="DHMBA_Reg_Transcription_Factor"/>
</dbReference>
<keyword evidence="4" id="KW-0539">Nucleus</keyword>
<evidence type="ECO:0000313" key="7">
    <source>
        <dbReference type="Proteomes" id="UP000054266"/>
    </source>
</evidence>
<dbReference type="PANTHER" id="PTHR38791:SF5">
    <property type="entry name" value="TRANSCRIPTION FACTOR DBAG-RELATED"/>
    <property type="match status" value="1"/>
</dbReference>
<evidence type="ECO:0000256" key="3">
    <source>
        <dbReference type="ARBA" id="ARBA00023163"/>
    </source>
</evidence>
<dbReference type="GO" id="GO:0008270">
    <property type="term" value="F:zinc ion binding"/>
    <property type="evidence" value="ECO:0007669"/>
    <property type="project" value="InterPro"/>
</dbReference>
<organism evidence="6 7">
    <name type="scientific">Phialophora macrospora</name>
    <dbReference type="NCBI Taxonomy" id="1851006"/>
    <lineage>
        <taxon>Eukaryota</taxon>
        <taxon>Fungi</taxon>
        <taxon>Dikarya</taxon>
        <taxon>Ascomycota</taxon>
        <taxon>Pezizomycotina</taxon>
        <taxon>Eurotiomycetes</taxon>
        <taxon>Chaetothyriomycetidae</taxon>
        <taxon>Chaetothyriales</taxon>
        <taxon>Herpotrichiellaceae</taxon>
        <taxon>Phialophora</taxon>
    </lineage>
</organism>
<dbReference type="HOGENOM" id="CLU_013866_1_1_1"/>
<gene>
    <name evidence="6" type="ORF">PV04_09094</name>
</gene>
<name>A0A0D2FVW6_9EURO</name>
<protein>
    <recommendedName>
        <fullName evidence="5">Zn(2)-C6 fungal-type domain-containing protein</fullName>
    </recommendedName>
</protein>
<dbReference type="SUPFAM" id="SSF57701">
    <property type="entry name" value="Zn2/Cys6 DNA-binding domain"/>
    <property type="match status" value="1"/>
</dbReference>
<dbReference type="InterPro" id="IPR001138">
    <property type="entry name" value="Zn2Cys6_DnaBD"/>
</dbReference>
<dbReference type="AlphaFoldDB" id="A0A0D2FVW6"/>
<dbReference type="PROSITE" id="PS00463">
    <property type="entry name" value="ZN2_CY6_FUNGAL_1"/>
    <property type="match status" value="1"/>
</dbReference>
<dbReference type="CDD" id="cd00067">
    <property type="entry name" value="GAL4"/>
    <property type="match status" value="1"/>
</dbReference>
<dbReference type="Pfam" id="PF00172">
    <property type="entry name" value="Zn_clus"/>
    <property type="match status" value="1"/>
</dbReference>
<dbReference type="PROSITE" id="PS50048">
    <property type="entry name" value="ZN2_CY6_FUNGAL_2"/>
    <property type="match status" value="1"/>
</dbReference>
<dbReference type="EMBL" id="KN846961">
    <property type="protein sequence ID" value="KIW64139.1"/>
    <property type="molecule type" value="Genomic_DNA"/>
</dbReference>
<accession>A0A0D2FVW6</accession>
<reference evidence="6 7" key="1">
    <citation type="submission" date="2015-01" db="EMBL/GenBank/DDBJ databases">
        <title>The Genome Sequence of Capronia semiimmersa CBS27337.</title>
        <authorList>
            <consortium name="The Broad Institute Genomics Platform"/>
            <person name="Cuomo C."/>
            <person name="de Hoog S."/>
            <person name="Gorbushina A."/>
            <person name="Stielow B."/>
            <person name="Teixiera M."/>
            <person name="Abouelleil A."/>
            <person name="Chapman S.B."/>
            <person name="Priest M."/>
            <person name="Young S.K."/>
            <person name="Wortman J."/>
            <person name="Nusbaum C."/>
            <person name="Birren B."/>
        </authorList>
    </citation>
    <scope>NUCLEOTIDE SEQUENCE [LARGE SCALE GENOMIC DNA]</scope>
    <source>
        <strain evidence="6 7">CBS 27337</strain>
    </source>
</reference>
<evidence type="ECO:0000256" key="4">
    <source>
        <dbReference type="ARBA" id="ARBA00023242"/>
    </source>
</evidence>
<keyword evidence="7" id="KW-1185">Reference proteome</keyword>
<evidence type="ECO:0000256" key="1">
    <source>
        <dbReference type="ARBA" id="ARBA00023015"/>
    </source>
</evidence>
<keyword evidence="2" id="KW-0238">DNA-binding</keyword>
<dbReference type="STRING" id="5601.A0A0D2FVW6"/>
<evidence type="ECO:0000313" key="6">
    <source>
        <dbReference type="EMBL" id="KIW64139.1"/>
    </source>
</evidence>
<dbReference type="PANTHER" id="PTHR38791">
    <property type="entry name" value="ZN(II)2CYS6 TRANSCRIPTION FACTOR (EUROFUNG)-RELATED-RELATED"/>
    <property type="match status" value="1"/>
</dbReference>
<evidence type="ECO:0000259" key="5">
    <source>
        <dbReference type="PROSITE" id="PS50048"/>
    </source>
</evidence>
<dbReference type="InterPro" id="IPR036864">
    <property type="entry name" value="Zn2-C6_fun-type_DNA-bd_sf"/>
</dbReference>
<keyword evidence="1" id="KW-0805">Transcription regulation</keyword>
<dbReference type="Proteomes" id="UP000054266">
    <property type="component" value="Unassembled WGS sequence"/>
</dbReference>
<evidence type="ECO:0000256" key="2">
    <source>
        <dbReference type="ARBA" id="ARBA00023125"/>
    </source>
</evidence>
<feature type="domain" description="Zn(2)-C6 fungal-type" evidence="5">
    <location>
        <begin position="9"/>
        <end position="37"/>
    </location>
</feature>
<dbReference type="SMART" id="SM00066">
    <property type="entry name" value="GAL4"/>
    <property type="match status" value="1"/>
</dbReference>
<dbReference type="GO" id="GO:0000981">
    <property type="term" value="F:DNA-binding transcription factor activity, RNA polymerase II-specific"/>
    <property type="evidence" value="ECO:0007669"/>
    <property type="project" value="InterPro"/>
</dbReference>
<proteinExistence type="predicted"/>